<dbReference type="InterPro" id="IPR029058">
    <property type="entry name" value="AB_hydrolase_fold"/>
</dbReference>
<evidence type="ECO:0000256" key="2">
    <source>
        <dbReference type="SAM" id="Phobius"/>
    </source>
</evidence>
<organism evidence="4 5">
    <name type="scientific">Tilletiaria anomala (strain ATCC 24038 / CBS 436.72 / UBC 951)</name>
    <dbReference type="NCBI Taxonomy" id="1037660"/>
    <lineage>
        <taxon>Eukaryota</taxon>
        <taxon>Fungi</taxon>
        <taxon>Dikarya</taxon>
        <taxon>Basidiomycota</taxon>
        <taxon>Ustilaginomycotina</taxon>
        <taxon>Exobasidiomycetes</taxon>
        <taxon>Georgefischeriales</taxon>
        <taxon>Tilletiariaceae</taxon>
        <taxon>Tilletiaria</taxon>
    </lineage>
</organism>
<dbReference type="EMBL" id="JMSN01000005">
    <property type="protein sequence ID" value="KDN53021.1"/>
    <property type="molecule type" value="Genomic_DNA"/>
</dbReference>
<proteinExistence type="predicted"/>
<gene>
    <name evidence="4" type="ORF">K437DRAFT_253676</name>
</gene>
<dbReference type="PANTHER" id="PTHR12277">
    <property type="entry name" value="ALPHA/BETA HYDROLASE DOMAIN-CONTAINING PROTEIN"/>
    <property type="match status" value="1"/>
</dbReference>
<dbReference type="PANTHER" id="PTHR12277:SF81">
    <property type="entry name" value="PROTEIN ABHD13"/>
    <property type="match status" value="1"/>
</dbReference>
<evidence type="ECO:0000313" key="5">
    <source>
        <dbReference type="Proteomes" id="UP000027361"/>
    </source>
</evidence>
<dbReference type="GeneID" id="25263642"/>
<keyword evidence="2" id="KW-0472">Membrane</keyword>
<dbReference type="FunCoup" id="A0A066WGT9">
    <property type="interactions" value="132"/>
</dbReference>
<reference evidence="4 5" key="1">
    <citation type="submission" date="2014-05" db="EMBL/GenBank/DDBJ databases">
        <title>Draft genome sequence of a rare smut relative, Tilletiaria anomala UBC 951.</title>
        <authorList>
            <consortium name="DOE Joint Genome Institute"/>
            <person name="Toome M."/>
            <person name="Kuo A."/>
            <person name="Henrissat B."/>
            <person name="Lipzen A."/>
            <person name="Tritt A."/>
            <person name="Yoshinaga Y."/>
            <person name="Zane M."/>
            <person name="Barry K."/>
            <person name="Grigoriev I.V."/>
            <person name="Spatafora J.W."/>
            <person name="Aimea M.C."/>
        </authorList>
    </citation>
    <scope>NUCLEOTIDE SEQUENCE [LARGE SCALE GENOMIC DNA]</scope>
    <source>
        <strain evidence="4 5">UBC 951</strain>
    </source>
</reference>
<dbReference type="InParanoid" id="A0A066WGT9"/>
<dbReference type="Proteomes" id="UP000027361">
    <property type="component" value="Unassembled WGS sequence"/>
</dbReference>
<feature type="compositionally biased region" description="Low complexity" evidence="1">
    <location>
        <begin position="316"/>
        <end position="329"/>
    </location>
</feature>
<keyword evidence="2" id="KW-1133">Transmembrane helix</keyword>
<feature type="region of interest" description="Disordered" evidence="1">
    <location>
        <begin position="316"/>
        <end position="371"/>
    </location>
</feature>
<dbReference type="InterPro" id="IPR000073">
    <property type="entry name" value="AB_hydrolase_1"/>
</dbReference>
<dbReference type="SUPFAM" id="SSF53474">
    <property type="entry name" value="alpha/beta-Hydrolases"/>
    <property type="match status" value="1"/>
</dbReference>
<keyword evidence="4" id="KW-0378">Hydrolase</keyword>
<sequence>MGYLPSLGTLVRVTLGVVVVGIASTAGLLYRYQRLLIYPSTIPARSRTEVMTPDQFGMPYTEEKLQTPDGETIRLYVILQDGNAERAAGKTPKATGAEAAKGRPTVLFLHANAGNMGHRLPLAKVFYRRFGCNIVMLSYRGYGLSTGSPSEVGIRIDSQTTLDYIKEHPLLSQTTLVGYGQSLGGAVAVDVAQRNPKHVHALIVENTFLSIPEMVPHVLPPVKPFLFLCREYWLTGELIKKLPRSFPVLFLSGRQDELVPPSHMDALFERCSSEKKHFKAIPEGMHNDTCSKPDYFEEIATFLRRYVVPVSHSGSATASSAPSAASSPALPLHQELRKRGGATDDTDGDAEVLTDEGEWVKMSGSDISSKM</sequence>
<keyword evidence="2" id="KW-0812">Transmembrane</keyword>
<feature type="compositionally biased region" description="Acidic residues" evidence="1">
    <location>
        <begin position="344"/>
        <end position="357"/>
    </location>
</feature>
<protein>
    <submittedName>
        <fullName evidence="4">Alpha/beta-hydrolase</fullName>
    </submittedName>
</protein>
<evidence type="ECO:0000256" key="1">
    <source>
        <dbReference type="SAM" id="MobiDB-lite"/>
    </source>
</evidence>
<dbReference type="Pfam" id="PF00561">
    <property type="entry name" value="Abhydrolase_1"/>
    <property type="match status" value="1"/>
</dbReference>
<accession>A0A066WGT9</accession>
<dbReference type="OrthoDB" id="10249433at2759"/>
<dbReference type="STRING" id="1037660.A0A066WGT9"/>
<dbReference type="Gene3D" id="3.40.50.1820">
    <property type="entry name" value="alpha/beta hydrolase"/>
    <property type="match status" value="1"/>
</dbReference>
<feature type="transmembrane region" description="Helical" evidence="2">
    <location>
        <begin position="6"/>
        <end position="30"/>
    </location>
</feature>
<dbReference type="AlphaFoldDB" id="A0A066WGT9"/>
<evidence type="ECO:0000313" key="4">
    <source>
        <dbReference type="EMBL" id="KDN53021.1"/>
    </source>
</evidence>
<dbReference type="RefSeq" id="XP_013245860.1">
    <property type="nucleotide sequence ID" value="XM_013390406.1"/>
</dbReference>
<dbReference type="OMA" id="QYWTSED"/>
<comment type="caution">
    <text evidence="4">The sequence shown here is derived from an EMBL/GenBank/DDBJ whole genome shotgun (WGS) entry which is preliminary data.</text>
</comment>
<keyword evidence="5" id="KW-1185">Reference proteome</keyword>
<name>A0A066WGT9_TILAU</name>
<dbReference type="GO" id="GO:0008474">
    <property type="term" value="F:palmitoyl-(protein) hydrolase activity"/>
    <property type="evidence" value="ECO:0007669"/>
    <property type="project" value="TreeGrafter"/>
</dbReference>
<dbReference type="GO" id="GO:0016020">
    <property type="term" value="C:membrane"/>
    <property type="evidence" value="ECO:0007669"/>
    <property type="project" value="TreeGrafter"/>
</dbReference>
<evidence type="ECO:0000259" key="3">
    <source>
        <dbReference type="Pfam" id="PF00561"/>
    </source>
</evidence>
<dbReference type="HOGENOM" id="CLU_029375_2_0_1"/>
<feature type="domain" description="AB hydrolase-1" evidence="3">
    <location>
        <begin position="104"/>
        <end position="216"/>
    </location>
</feature>